<name>A0A9Q3EQ43_9BASI</name>
<dbReference type="AlphaFoldDB" id="A0A9Q3EQ43"/>
<accession>A0A9Q3EQ43</accession>
<evidence type="ECO:0000313" key="2">
    <source>
        <dbReference type="Proteomes" id="UP000765509"/>
    </source>
</evidence>
<reference evidence="1" key="1">
    <citation type="submission" date="2021-03" db="EMBL/GenBank/DDBJ databases">
        <title>Draft genome sequence of rust myrtle Austropuccinia psidii MF-1, a brazilian biotype.</title>
        <authorList>
            <person name="Quecine M.C."/>
            <person name="Pachon D.M.R."/>
            <person name="Bonatelli M.L."/>
            <person name="Correr F.H."/>
            <person name="Franceschini L.M."/>
            <person name="Leite T.F."/>
            <person name="Margarido G.R.A."/>
            <person name="Almeida C.A."/>
            <person name="Ferrarezi J.A."/>
            <person name="Labate C.A."/>
        </authorList>
    </citation>
    <scope>NUCLEOTIDE SEQUENCE</scope>
    <source>
        <strain evidence="1">MF-1</strain>
    </source>
</reference>
<dbReference type="EMBL" id="AVOT02028915">
    <property type="protein sequence ID" value="MBW0521552.1"/>
    <property type="molecule type" value="Genomic_DNA"/>
</dbReference>
<organism evidence="1 2">
    <name type="scientific">Austropuccinia psidii MF-1</name>
    <dbReference type="NCBI Taxonomy" id="1389203"/>
    <lineage>
        <taxon>Eukaryota</taxon>
        <taxon>Fungi</taxon>
        <taxon>Dikarya</taxon>
        <taxon>Basidiomycota</taxon>
        <taxon>Pucciniomycotina</taxon>
        <taxon>Pucciniomycetes</taxon>
        <taxon>Pucciniales</taxon>
        <taxon>Sphaerophragmiaceae</taxon>
        <taxon>Austropuccinia</taxon>
    </lineage>
</organism>
<keyword evidence="2" id="KW-1185">Reference proteome</keyword>
<proteinExistence type="predicted"/>
<dbReference type="Proteomes" id="UP000765509">
    <property type="component" value="Unassembled WGS sequence"/>
</dbReference>
<protein>
    <submittedName>
        <fullName evidence="1">Uncharacterized protein</fullName>
    </submittedName>
</protein>
<evidence type="ECO:0000313" key="1">
    <source>
        <dbReference type="EMBL" id="MBW0521552.1"/>
    </source>
</evidence>
<gene>
    <name evidence="1" type="ORF">O181_061267</name>
</gene>
<comment type="caution">
    <text evidence="1">The sequence shown here is derived from an EMBL/GenBank/DDBJ whole genome shotgun (WGS) entry which is preliminary data.</text>
</comment>
<sequence>MPTLTHELAYEPPHRLHQLPMLMHRQKYACTPTTASPPSPILALLQPCLIISAYYNSYAPAFFSRFPSAPGTSSLPSPILVLPLCSL</sequence>